<dbReference type="KEGG" id="bvv:BHK69_07080"/>
<protein>
    <recommendedName>
        <fullName evidence="3">Cupin 2 conserved barrel domain-containing protein</fullName>
    </recommendedName>
</protein>
<dbReference type="EMBL" id="CP017147">
    <property type="protein sequence ID" value="AOO80262.1"/>
    <property type="molecule type" value="Genomic_DNA"/>
</dbReference>
<dbReference type="AlphaFoldDB" id="A0A1D7TYQ8"/>
<gene>
    <name evidence="1" type="ORF">BHK69_07080</name>
</gene>
<evidence type="ECO:0000313" key="1">
    <source>
        <dbReference type="EMBL" id="AOO80262.1"/>
    </source>
</evidence>
<evidence type="ECO:0000313" key="2">
    <source>
        <dbReference type="Proteomes" id="UP000094969"/>
    </source>
</evidence>
<dbReference type="InterPro" id="IPR011051">
    <property type="entry name" value="RmlC_Cupin_sf"/>
</dbReference>
<dbReference type="STRING" id="1526658.BHK69_07080"/>
<dbReference type="Gene3D" id="2.60.120.10">
    <property type="entry name" value="Jelly Rolls"/>
    <property type="match status" value="1"/>
</dbReference>
<proteinExistence type="predicted"/>
<evidence type="ECO:0008006" key="3">
    <source>
        <dbReference type="Google" id="ProtNLM"/>
    </source>
</evidence>
<keyword evidence="2" id="KW-1185">Reference proteome</keyword>
<dbReference type="InterPro" id="IPR014710">
    <property type="entry name" value="RmlC-like_jellyroll"/>
</dbReference>
<sequence>MKMSEIAFSTVDWSQVEPTRHAGEEGEATWRTRFFGPQDNQIRVRIVEYSPGYVADHWCSKGHVILCLEGELETTLEDGRVSVLTPGMSYQVADGAEAHRSRTTKGAKLFIVD</sequence>
<dbReference type="Proteomes" id="UP000094969">
    <property type="component" value="Chromosome"/>
</dbReference>
<dbReference type="SUPFAM" id="SSF51182">
    <property type="entry name" value="RmlC-like cupins"/>
    <property type="match status" value="1"/>
</dbReference>
<name>A0A1D7TYQ8_9HYPH</name>
<dbReference type="InterPro" id="IPR047713">
    <property type="entry name" value="DHCW_cupin"/>
</dbReference>
<dbReference type="OrthoDB" id="9794443at2"/>
<dbReference type="NCBIfam" id="NF038084">
    <property type="entry name" value="DHCW_cupin"/>
    <property type="match status" value="1"/>
</dbReference>
<reference evidence="1 2" key="1">
    <citation type="journal article" date="2015" name="Antonie Van Leeuwenhoek">
        <title>Bosea vaviloviae sp. nov., a new species of slow-growing rhizobia isolated from nodules of the relict species Vavilovia formosa (Stev.) Fed.</title>
        <authorList>
            <person name="Safronova V.I."/>
            <person name="Kuznetsova I.G."/>
            <person name="Sazanova A.L."/>
            <person name="Kimeklis A.K."/>
            <person name="Belimov A.A."/>
            <person name="Andronov E.E."/>
            <person name="Pinaev A.G."/>
            <person name="Chizhevskaya E.P."/>
            <person name="Pukhaev A.R."/>
            <person name="Popov K.P."/>
            <person name="Willems A."/>
            <person name="Tikhonovich I.A."/>
        </authorList>
    </citation>
    <scope>NUCLEOTIDE SEQUENCE [LARGE SCALE GENOMIC DNA]</scope>
    <source>
        <strain evidence="1 2">Vaf18</strain>
    </source>
</reference>
<dbReference type="RefSeq" id="WP_069689482.1">
    <property type="nucleotide sequence ID" value="NZ_CP017147.1"/>
</dbReference>
<accession>A0A1D7TYQ8</accession>
<organism evidence="1 2">
    <name type="scientific">Bosea vaviloviae</name>
    <dbReference type="NCBI Taxonomy" id="1526658"/>
    <lineage>
        <taxon>Bacteria</taxon>
        <taxon>Pseudomonadati</taxon>
        <taxon>Pseudomonadota</taxon>
        <taxon>Alphaproteobacteria</taxon>
        <taxon>Hyphomicrobiales</taxon>
        <taxon>Boseaceae</taxon>
        <taxon>Bosea</taxon>
    </lineage>
</organism>